<comment type="caution">
    <text evidence="1">The sequence shown here is derived from an EMBL/GenBank/DDBJ whole genome shotgun (WGS) entry which is preliminary data.</text>
</comment>
<keyword evidence="2" id="KW-1185">Reference proteome</keyword>
<organism evidence="1 2">
    <name type="scientific">Eumeta variegata</name>
    <name type="common">Bagworm moth</name>
    <name type="synonym">Eumeta japonica</name>
    <dbReference type="NCBI Taxonomy" id="151549"/>
    <lineage>
        <taxon>Eukaryota</taxon>
        <taxon>Metazoa</taxon>
        <taxon>Ecdysozoa</taxon>
        <taxon>Arthropoda</taxon>
        <taxon>Hexapoda</taxon>
        <taxon>Insecta</taxon>
        <taxon>Pterygota</taxon>
        <taxon>Neoptera</taxon>
        <taxon>Endopterygota</taxon>
        <taxon>Lepidoptera</taxon>
        <taxon>Glossata</taxon>
        <taxon>Ditrysia</taxon>
        <taxon>Tineoidea</taxon>
        <taxon>Psychidae</taxon>
        <taxon>Oiketicinae</taxon>
        <taxon>Eumeta</taxon>
    </lineage>
</organism>
<evidence type="ECO:0000313" key="1">
    <source>
        <dbReference type="EMBL" id="GBP37317.1"/>
    </source>
</evidence>
<dbReference type="OrthoDB" id="1735038at2759"/>
<reference evidence="1 2" key="1">
    <citation type="journal article" date="2019" name="Commun. Biol.">
        <title>The bagworm genome reveals a unique fibroin gene that provides high tensile strength.</title>
        <authorList>
            <person name="Kono N."/>
            <person name="Nakamura H."/>
            <person name="Ohtoshi R."/>
            <person name="Tomita M."/>
            <person name="Numata K."/>
            <person name="Arakawa K."/>
        </authorList>
    </citation>
    <scope>NUCLEOTIDE SEQUENCE [LARGE SCALE GENOMIC DNA]</scope>
</reference>
<proteinExistence type="predicted"/>
<accession>A0A4C1VG90</accession>
<gene>
    <name evidence="1" type="ORF">EVAR_35751_1</name>
</gene>
<name>A0A4C1VG90_EUMVA</name>
<sequence>MQVAPTTARPSDHQEYGLIQILRVRQRFLYSEEFAPTGDVAYALVHVGGGQPLDSSCLRDGLMRRMAQLLNGAMFCTEHRYYGQSLPARTAGGAQLSALIWIFTHVKPLVWDVVNSSRPALGQCGGFKFRVPKRVITIL</sequence>
<dbReference type="GO" id="GO:0006508">
    <property type="term" value="P:proteolysis"/>
    <property type="evidence" value="ECO:0007669"/>
    <property type="project" value="InterPro"/>
</dbReference>
<protein>
    <submittedName>
        <fullName evidence="1">Uncharacterized protein</fullName>
    </submittedName>
</protein>
<dbReference type="Gene3D" id="3.40.50.1820">
    <property type="entry name" value="alpha/beta hydrolase"/>
    <property type="match status" value="1"/>
</dbReference>
<dbReference type="EMBL" id="BGZK01000331">
    <property type="protein sequence ID" value="GBP37317.1"/>
    <property type="molecule type" value="Genomic_DNA"/>
</dbReference>
<dbReference type="AlphaFoldDB" id="A0A4C1VG90"/>
<dbReference type="Proteomes" id="UP000299102">
    <property type="component" value="Unassembled WGS sequence"/>
</dbReference>
<dbReference type="InterPro" id="IPR008758">
    <property type="entry name" value="Peptidase_S28"/>
</dbReference>
<dbReference type="InterPro" id="IPR029058">
    <property type="entry name" value="AB_hydrolase_fold"/>
</dbReference>
<dbReference type="Pfam" id="PF05577">
    <property type="entry name" value="Peptidase_S28"/>
    <property type="match status" value="1"/>
</dbReference>
<dbReference type="GO" id="GO:0070008">
    <property type="term" value="F:serine-type exopeptidase activity"/>
    <property type="evidence" value="ECO:0007669"/>
    <property type="project" value="InterPro"/>
</dbReference>
<evidence type="ECO:0000313" key="2">
    <source>
        <dbReference type="Proteomes" id="UP000299102"/>
    </source>
</evidence>